<evidence type="ECO:0000313" key="1">
    <source>
        <dbReference type="EMBL" id="MDJ1491825.1"/>
    </source>
</evidence>
<accession>A0ABT7CFQ9</accession>
<proteinExistence type="predicted"/>
<protein>
    <submittedName>
        <fullName evidence="1">Uncharacterized protein</fullName>
    </submittedName>
</protein>
<dbReference type="RefSeq" id="WP_313991941.1">
    <property type="nucleotide sequence ID" value="NZ_JASJOT010000001.1"/>
</dbReference>
<gene>
    <name evidence="1" type="ORF">QNI19_02705</name>
</gene>
<comment type="caution">
    <text evidence="1">The sequence shown here is derived from an EMBL/GenBank/DDBJ whole genome shotgun (WGS) entry which is preliminary data.</text>
</comment>
<dbReference type="Proteomes" id="UP001228581">
    <property type="component" value="Unassembled WGS sequence"/>
</dbReference>
<evidence type="ECO:0000313" key="2">
    <source>
        <dbReference type="Proteomes" id="UP001228581"/>
    </source>
</evidence>
<organism evidence="1 2">
    <name type="scientific">Xanthocytophaga flava</name>
    <dbReference type="NCBI Taxonomy" id="3048013"/>
    <lineage>
        <taxon>Bacteria</taxon>
        <taxon>Pseudomonadati</taxon>
        <taxon>Bacteroidota</taxon>
        <taxon>Cytophagia</taxon>
        <taxon>Cytophagales</taxon>
        <taxon>Rhodocytophagaceae</taxon>
        <taxon>Xanthocytophaga</taxon>
    </lineage>
</organism>
<reference evidence="1 2" key="1">
    <citation type="submission" date="2023-05" db="EMBL/GenBank/DDBJ databases">
        <authorList>
            <person name="Zhang X."/>
        </authorList>
    </citation>
    <scope>NUCLEOTIDE SEQUENCE [LARGE SCALE GENOMIC DNA]</scope>
    <source>
        <strain evidence="1 2">DM2B3-1</strain>
    </source>
</reference>
<keyword evidence="2" id="KW-1185">Reference proteome</keyword>
<dbReference type="EMBL" id="JASJOT010000001">
    <property type="protein sequence ID" value="MDJ1491825.1"/>
    <property type="molecule type" value="Genomic_DNA"/>
</dbReference>
<name>A0ABT7CFQ9_9BACT</name>
<sequence length="77" mass="8332">MVYKSQAGFVGTRANTWVRPYIAGLSKTFALGMWAGASPAPTWVRHNPNCSDGNVWVIGRSPLHGIGMLQTRFIGLG</sequence>